<gene>
    <name evidence="2" type="ORF">PV04_01428</name>
</gene>
<accession>A0A0D2D6V0</accession>
<dbReference type="AlphaFoldDB" id="A0A0D2D6V0"/>
<dbReference type="Pfam" id="PF11951">
    <property type="entry name" value="Fungal_trans_2"/>
    <property type="match status" value="1"/>
</dbReference>
<sequence length="512" mass="56869">MQSPNPHPSGLAKDVRPFPVAINPTNPRQRNRLHNQAIRRAKANIGKRRDHVLPPRQSDDADPRHILDLAVTTTGIGLETQLTKTATVISPRSTVTSGGLRGDPFCAYPISADGNVLSAVDYFLQHYAPVHINPKKDHLGPADSLSLSRKYFGLALENASMFELMVALSRASFDALQGNARGPTREVLVHYGKGIEALRLKMARISTCDDDATILSVMALLGIALIYGDFRSFETHLTGLRYLVEMRGGVDCLGWDGFIKNSITGLESLWAYHENKKLSIATTETNIKLEYPEHPFSPDLCVTIAKLPDGFRELALSAALSLQIIELLSHVSEWVMQVQRGRKKNVLPLGEPNGTYLRQTHLSLELVPLNGLTVLERAICAAIATVTTETFNKTKQQNPVHRRMIETLSEMLFRYDLHGLPAECTIWLALVIAGPPRPADGASPGESGNSDEPQRPRDVLLDRTIKNSPSARNWKWVKKAVQKFFSSEVLLETWRQTWEVAVLRYVDAVKQS</sequence>
<evidence type="ECO:0008006" key="4">
    <source>
        <dbReference type="Google" id="ProtNLM"/>
    </source>
</evidence>
<reference evidence="2 3" key="1">
    <citation type="submission" date="2015-01" db="EMBL/GenBank/DDBJ databases">
        <title>The Genome Sequence of Capronia semiimmersa CBS27337.</title>
        <authorList>
            <consortium name="The Broad Institute Genomics Platform"/>
            <person name="Cuomo C."/>
            <person name="de Hoog S."/>
            <person name="Gorbushina A."/>
            <person name="Stielow B."/>
            <person name="Teixiera M."/>
            <person name="Abouelleil A."/>
            <person name="Chapman S.B."/>
            <person name="Priest M."/>
            <person name="Young S.K."/>
            <person name="Wortman J."/>
            <person name="Nusbaum C."/>
            <person name="Birren B."/>
        </authorList>
    </citation>
    <scope>NUCLEOTIDE SEQUENCE [LARGE SCALE GENOMIC DNA]</scope>
    <source>
        <strain evidence="2 3">CBS 27337</strain>
    </source>
</reference>
<dbReference type="STRING" id="5601.A0A0D2D6V0"/>
<organism evidence="2 3">
    <name type="scientific">Phialophora macrospora</name>
    <dbReference type="NCBI Taxonomy" id="1851006"/>
    <lineage>
        <taxon>Eukaryota</taxon>
        <taxon>Fungi</taxon>
        <taxon>Dikarya</taxon>
        <taxon>Ascomycota</taxon>
        <taxon>Pezizomycotina</taxon>
        <taxon>Eurotiomycetes</taxon>
        <taxon>Chaetothyriomycetidae</taxon>
        <taxon>Chaetothyriales</taxon>
        <taxon>Herpotrichiellaceae</taxon>
        <taxon>Phialophora</taxon>
    </lineage>
</organism>
<dbReference type="InterPro" id="IPR021858">
    <property type="entry name" value="Fun_TF"/>
</dbReference>
<dbReference type="EMBL" id="KN846956">
    <property type="protein sequence ID" value="KIW73296.1"/>
    <property type="molecule type" value="Genomic_DNA"/>
</dbReference>
<protein>
    <recommendedName>
        <fullName evidence="4">Transcription factor domain-containing protein</fullName>
    </recommendedName>
</protein>
<evidence type="ECO:0000256" key="1">
    <source>
        <dbReference type="SAM" id="MobiDB-lite"/>
    </source>
</evidence>
<name>A0A0D2D6V0_9EURO</name>
<feature type="region of interest" description="Disordered" evidence="1">
    <location>
        <begin position="1"/>
        <end position="33"/>
    </location>
</feature>
<dbReference type="PANTHER" id="PTHR37540">
    <property type="entry name" value="TRANSCRIPTION FACTOR (ACR-2), PUTATIVE-RELATED-RELATED"/>
    <property type="match status" value="1"/>
</dbReference>
<dbReference type="PANTHER" id="PTHR37540:SF5">
    <property type="entry name" value="TRANSCRIPTION FACTOR DOMAIN-CONTAINING PROTEIN"/>
    <property type="match status" value="1"/>
</dbReference>
<evidence type="ECO:0000313" key="3">
    <source>
        <dbReference type="Proteomes" id="UP000054266"/>
    </source>
</evidence>
<dbReference type="Proteomes" id="UP000054266">
    <property type="component" value="Unassembled WGS sequence"/>
</dbReference>
<proteinExistence type="predicted"/>
<dbReference type="HOGENOM" id="CLU_032227_3_0_1"/>
<evidence type="ECO:0000313" key="2">
    <source>
        <dbReference type="EMBL" id="KIW73296.1"/>
    </source>
</evidence>
<keyword evidence="3" id="KW-1185">Reference proteome</keyword>
<feature type="region of interest" description="Disordered" evidence="1">
    <location>
        <begin position="438"/>
        <end position="458"/>
    </location>
</feature>